<dbReference type="PANTHER" id="PTHR34297">
    <property type="entry name" value="HYPOTHETICAL CYTOSOLIC PROTEIN-RELATED"/>
    <property type="match status" value="1"/>
</dbReference>
<dbReference type="PANTHER" id="PTHR34297:SF2">
    <property type="entry name" value="ASP23_GLS24 FAMILY ENVELOPE STRESS RESPONSE PROTEIN"/>
    <property type="match status" value="1"/>
</dbReference>
<dbReference type="EMBL" id="PEBX01000030">
    <property type="protein sequence ID" value="PTQ56394.1"/>
    <property type="molecule type" value="Genomic_DNA"/>
</dbReference>
<evidence type="ECO:0000256" key="1">
    <source>
        <dbReference type="ARBA" id="ARBA00005721"/>
    </source>
</evidence>
<sequence length="118" mass="12753">MAWKIQLELGTLTVDETVLARVSGAAAMEVFGIVGMASKQALRDGLSELLGMENLAKGVYVTLTPEGAIIDMHVVVRYGTKISEVAKNVQARVHYVLSQTLGIDVQAVNVHVENVQYL</sequence>
<reference evidence="3" key="1">
    <citation type="journal article" date="2018" name="Sci. Rep.">
        <title>Lignite coal burning seam in the remote Altai Mountains harbors a hydrogen-driven thermophilic microbial community.</title>
        <authorList>
            <person name="Kadnikov V.V."/>
            <person name="Mardanov A.V."/>
            <person name="Ivasenko D.A."/>
            <person name="Antsiferov D.V."/>
            <person name="Beletsky A.V."/>
            <person name="Karnachuk O.V."/>
            <person name="Ravin N.V."/>
        </authorList>
    </citation>
    <scope>NUCLEOTIDE SEQUENCE [LARGE SCALE GENOMIC DNA]</scope>
</reference>
<dbReference type="InterPro" id="IPR005531">
    <property type="entry name" value="Asp23"/>
</dbReference>
<comment type="similarity">
    <text evidence="1">Belongs to the asp23 family.</text>
</comment>
<evidence type="ECO:0000313" key="3">
    <source>
        <dbReference type="Proteomes" id="UP000244338"/>
    </source>
</evidence>
<dbReference type="Pfam" id="PF03780">
    <property type="entry name" value="Asp23"/>
    <property type="match status" value="1"/>
</dbReference>
<organism evidence="2 3">
    <name type="scientific">Candidatus Carbonibacillus altaicus</name>
    <dbReference type="NCBI Taxonomy" id="2163959"/>
    <lineage>
        <taxon>Bacteria</taxon>
        <taxon>Bacillati</taxon>
        <taxon>Bacillota</taxon>
        <taxon>Bacilli</taxon>
        <taxon>Bacillales</taxon>
        <taxon>Candidatus Carbonibacillus</taxon>
    </lineage>
</organism>
<comment type="caution">
    <text evidence="2">The sequence shown here is derived from an EMBL/GenBank/DDBJ whole genome shotgun (WGS) entry which is preliminary data.</text>
</comment>
<accession>A0A2R6Y139</accession>
<dbReference type="AlphaFoldDB" id="A0A2R6Y139"/>
<name>A0A2R6Y139_9BACL</name>
<evidence type="ECO:0000313" key="2">
    <source>
        <dbReference type="EMBL" id="PTQ56394.1"/>
    </source>
</evidence>
<dbReference type="Proteomes" id="UP000244338">
    <property type="component" value="Unassembled WGS sequence"/>
</dbReference>
<protein>
    <submittedName>
        <fullName evidence="2">Putative alkaline-shock protein</fullName>
    </submittedName>
</protein>
<gene>
    <name evidence="2" type="ORF">BSOLF_0283</name>
</gene>
<proteinExistence type="inferred from homology"/>